<name>A0ABY2D6K6_9GAMM</name>
<dbReference type="Pfam" id="PF09940">
    <property type="entry name" value="DUF2172"/>
    <property type="match status" value="1"/>
</dbReference>
<sequence>MHKMMTLLKDLTPLNRVICSSDYDKTIHYMKGLLPFRELTYPADNAYNGWVIPPSWDVTRAHIAYQGETIYDGCHHPMAVMALSAPFEGRVSREELRRHLHYDHRYPEAIPFHFRQLFRSYERDWGFCVPRNFHDSLEEGEYDVLIETREGPGTLRVLDYTLEGRSSNTIVFGANLDHPGVANDGLAGVAVGVALFEKLRQSGKQYNFSYRLVLAPGIIGNEYYLGHLDASERERMLEGVMLEMLGSSTELNLQFSRQQQANIEQTLVHALESKGARHRTGEFASALINDEYIWEAYGIPMASLSRFPYPEYHTDLDNVELMDHRALEEAVDVLMEAIDELESGAVVSKRFVGNICLSNPRYDLYIDPGQVAFGDIPDAERRGLRKLMELIPTLDRPTSVALLAKRVGLSADSVEDYLEKWAAHGLVELITSRESAMSPC</sequence>
<gene>
    <name evidence="3" type="ORF">E0702_15080</name>
</gene>
<dbReference type="InterPro" id="IPR032589">
    <property type="entry name" value="DUF4910"/>
</dbReference>
<proteinExistence type="predicted"/>
<evidence type="ECO:0000259" key="1">
    <source>
        <dbReference type="Pfam" id="PF09940"/>
    </source>
</evidence>
<evidence type="ECO:0000313" key="4">
    <source>
        <dbReference type="Proteomes" id="UP000294823"/>
    </source>
</evidence>
<evidence type="ECO:0000259" key="2">
    <source>
        <dbReference type="Pfam" id="PF16254"/>
    </source>
</evidence>
<dbReference type="Pfam" id="PF16254">
    <property type="entry name" value="DUF4910"/>
    <property type="match status" value="1"/>
</dbReference>
<comment type="caution">
    <text evidence="3">The sequence shown here is derived from an EMBL/GenBank/DDBJ whole genome shotgun (WGS) entry which is preliminary data.</text>
</comment>
<dbReference type="SUPFAM" id="SSF53187">
    <property type="entry name" value="Zn-dependent exopeptidases"/>
    <property type="match status" value="1"/>
</dbReference>
<dbReference type="Proteomes" id="UP000294823">
    <property type="component" value="Unassembled WGS sequence"/>
</dbReference>
<dbReference type="EMBL" id="SLTR01000027">
    <property type="protein sequence ID" value="TDA95745.1"/>
    <property type="molecule type" value="Genomic_DNA"/>
</dbReference>
<dbReference type="Gene3D" id="3.50.30.90">
    <property type="match status" value="1"/>
</dbReference>
<feature type="domain" description="DUF2172" evidence="1">
    <location>
        <begin position="56"/>
        <end position="148"/>
    </location>
</feature>
<dbReference type="Gene3D" id="3.40.630.10">
    <property type="entry name" value="Zn peptidases"/>
    <property type="match status" value="1"/>
</dbReference>
<keyword evidence="4" id="KW-1185">Reference proteome</keyword>
<organism evidence="3 4">
    <name type="scientific">Halomonas marinisediminis</name>
    <dbReference type="NCBI Taxonomy" id="2546095"/>
    <lineage>
        <taxon>Bacteria</taxon>
        <taxon>Pseudomonadati</taxon>
        <taxon>Pseudomonadota</taxon>
        <taxon>Gammaproteobacteria</taxon>
        <taxon>Oceanospirillales</taxon>
        <taxon>Halomonadaceae</taxon>
        <taxon>Halomonas</taxon>
    </lineage>
</organism>
<feature type="domain" description="DUF4910" evidence="2">
    <location>
        <begin position="7"/>
        <end position="343"/>
    </location>
</feature>
<accession>A0ABY2D6K6</accession>
<dbReference type="InterPro" id="IPR032610">
    <property type="entry name" value="DUF2172"/>
</dbReference>
<protein>
    <submittedName>
        <fullName evidence="3">DUF4910 domain-containing protein</fullName>
    </submittedName>
</protein>
<evidence type="ECO:0000313" key="3">
    <source>
        <dbReference type="EMBL" id="TDA95745.1"/>
    </source>
</evidence>
<reference evidence="3 4" key="1">
    <citation type="submission" date="2019-03" db="EMBL/GenBank/DDBJ databases">
        <title>Halomonas marinisediminis sp. nov., a moderately halophilic bacterium isolated from the Bohai Gulf.</title>
        <authorList>
            <person name="Ji X."/>
        </authorList>
    </citation>
    <scope>NUCLEOTIDE SEQUENCE [LARGE SCALE GENOMIC DNA]</scope>
    <source>
        <strain evidence="3 4">204</strain>
    </source>
</reference>
<dbReference type="RefSeq" id="WP_132045313.1">
    <property type="nucleotide sequence ID" value="NZ_SLTR01000027.1"/>
</dbReference>